<reference evidence="2" key="1">
    <citation type="journal article" date="2020" name="Fungal Divers.">
        <title>Resolving the Mortierellaceae phylogeny through synthesis of multi-gene phylogenetics and phylogenomics.</title>
        <authorList>
            <person name="Vandepol N."/>
            <person name="Liber J."/>
            <person name="Desiro A."/>
            <person name="Na H."/>
            <person name="Kennedy M."/>
            <person name="Barry K."/>
            <person name="Grigoriev I.V."/>
            <person name="Miller A.N."/>
            <person name="O'Donnell K."/>
            <person name="Stajich J.E."/>
            <person name="Bonito G."/>
        </authorList>
    </citation>
    <scope>NUCLEOTIDE SEQUENCE</scope>
    <source>
        <strain evidence="2">NRRL 28262</strain>
    </source>
</reference>
<evidence type="ECO:0000256" key="1">
    <source>
        <dbReference type="SAM" id="MobiDB-lite"/>
    </source>
</evidence>
<dbReference type="AlphaFoldDB" id="A0AAD4D5X3"/>
<organism evidence="2 3">
    <name type="scientific">Linnemannia exigua</name>
    <dbReference type="NCBI Taxonomy" id="604196"/>
    <lineage>
        <taxon>Eukaryota</taxon>
        <taxon>Fungi</taxon>
        <taxon>Fungi incertae sedis</taxon>
        <taxon>Mucoromycota</taxon>
        <taxon>Mortierellomycotina</taxon>
        <taxon>Mortierellomycetes</taxon>
        <taxon>Mortierellales</taxon>
        <taxon>Mortierellaceae</taxon>
        <taxon>Linnemannia</taxon>
    </lineage>
</organism>
<gene>
    <name evidence="2" type="ORF">BGZ95_002139</name>
</gene>
<evidence type="ECO:0000313" key="3">
    <source>
        <dbReference type="Proteomes" id="UP001194580"/>
    </source>
</evidence>
<sequence>MPHTTTTSVATTALPSSASKSRSIRAKDRKTTAAKGSKHKGKASKVHMNAKEALEAAARTTEDHLYAKKTETSYKGQVSRALAFASAATEPGWKEAFTGVSSLTPTVLLAYFASKCQEEGEGLSYKTAEGIKSGLKHYLRTDLGCLGDTWTCDKDGSCTGTSRQSLATTYNDMVSRMKHLQDLKTIEERTEGK</sequence>
<protein>
    <submittedName>
        <fullName evidence="2">Uncharacterized protein</fullName>
    </submittedName>
</protein>
<keyword evidence="3" id="KW-1185">Reference proteome</keyword>
<accession>A0AAD4D5X3</accession>
<dbReference type="EMBL" id="JAAAIL010001442">
    <property type="protein sequence ID" value="KAG0269266.1"/>
    <property type="molecule type" value="Genomic_DNA"/>
</dbReference>
<feature type="region of interest" description="Disordered" evidence="1">
    <location>
        <begin position="1"/>
        <end position="47"/>
    </location>
</feature>
<proteinExistence type="predicted"/>
<feature type="compositionally biased region" description="Basic residues" evidence="1">
    <location>
        <begin position="36"/>
        <end position="45"/>
    </location>
</feature>
<feature type="compositionally biased region" description="Low complexity" evidence="1">
    <location>
        <begin position="1"/>
        <end position="21"/>
    </location>
</feature>
<evidence type="ECO:0000313" key="2">
    <source>
        <dbReference type="EMBL" id="KAG0269266.1"/>
    </source>
</evidence>
<dbReference type="Proteomes" id="UP001194580">
    <property type="component" value="Unassembled WGS sequence"/>
</dbReference>
<comment type="caution">
    <text evidence="2">The sequence shown here is derived from an EMBL/GenBank/DDBJ whole genome shotgun (WGS) entry which is preliminary data.</text>
</comment>
<name>A0AAD4D5X3_9FUNG</name>